<dbReference type="PRINTS" id="PR00040">
    <property type="entry name" value="HTHMERR"/>
</dbReference>
<dbReference type="InterPro" id="IPR047057">
    <property type="entry name" value="MerR_fam"/>
</dbReference>
<dbReference type="SUPFAM" id="SSF46955">
    <property type="entry name" value="Putative DNA-binding domain"/>
    <property type="match status" value="1"/>
</dbReference>
<name>A0A0J1FQI9_9FIRM</name>
<dbReference type="PROSITE" id="PS50937">
    <property type="entry name" value="HTH_MERR_2"/>
    <property type="match status" value="1"/>
</dbReference>
<evidence type="ECO:0000256" key="6">
    <source>
        <dbReference type="ARBA" id="ARBA00023015"/>
    </source>
</evidence>
<evidence type="ECO:0000256" key="4">
    <source>
        <dbReference type="ARBA" id="ARBA00022723"/>
    </source>
</evidence>
<reference evidence="12 13" key="1">
    <citation type="submission" date="2015-06" db="EMBL/GenBank/DDBJ databases">
        <title>Draft genome of the moderately acidophilic sulfate reducer Candidatus Desulfosporosinus acididurans strain M1.</title>
        <authorList>
            <person name="Poehlein A."/>
            <person name="Petzsch P."/>
            <person name="Johnson B.D."/>
            <person name="Schloemann M."/>
            <person name="Daniel R."/>
            <person name="Muehling M."/>
        </authorList>
    </citation>
    <scope>NUCLEOTIDE SEQUENCE [LARGE SCALE GENOMIC DNA]</scope>
    <source>
        <strain evidence="12 13">M1</strain>
    </source>
</reference>
<dbReference type="InterPro" id="IPR000551">
    <property type="entry name" value="MerR-type_HTH_dom"/>
</dbReference>
<dbReference type="STRING" id="476652.DEAC_c23890"/>
<evidence type="ECO:0000256" key="8">
    <source>
        <dbReference type="ARBA" id="ARBA00023159"/>
    </source>
</evidence>
<sequence length="131" mass="15051">MKGLKIGQVAKEACVNIETIRYYERLKLISEPERTESGYRFFSPEVVQRIRFIKRSKDLGFTLAEIQKLLALTESVGNTCDEVKEFATLKLNEIELKIRDLQKIQSVMQDLLGKCAEGQNSVCPIIKRLQE</sequence>
<keyword evidence="13" id="KW-1185">Reference proteome</keyword>
<accession>A0A0J1FQI9</accession>
<dbReference type="PANTHER" id="PTHR30204:SF69">
    <property type="entry name" value="MERR-FAMILY TRANSCRIPTIONAL REGULATOR"/>
    <property type="match status" value="1"/>
</dbReference>
<dbReference type="RefSeq" id="WP_047810231.1">
    <property type="nucleotide sequence ID" value="NZ_LDZY01000007.1"/>
</dbReference>
<dbReference type="InterPro" id="IPR009061">
    <property type="entry name" value="DNA-bd_dom_put_sf"/>
</dbReference>
<keyword evidence="2" id="KW-0475">Mercuric resistance</keyword>
<evidence type="ECO:0000313" key="12">
    <source>
        <dbReference type="EMBL" id="KLU65759.1"/>
    </source>
</evidence>
<keyword evidence="8" id="KW-0010">Activator</keyword>
<gene>
    <name evidence="12" type="primary">merR1_1</name>
    <name evidence="12" type="ORF">DEAC_c23890</name>
</gene>
<dbReference type="GO" id="GO:0003677">
    <property type="term" value="F:DNA binding"/>
    <property type="evidence" value="ECO:0007669"/>
    <property type="project" value="UniProtKB-KW"/>
</dbReference>
<evidence type="ECO:0000313" key="13">
    <source>
        <dbReference type="Proteomes" id="UP000036356"/>
    </source>
</evidence>
<evidence type="ECO:0000256" key="3">
    <source>
        <dbReference type="ARBA" id="ARBA00022491"/>
    </source>
</evidence>
<evidence type="ECO:0000256" key="2">
    <source>
        <dbReference type="ARBA" id="ARBA00022466"/>
    </source>
</evidence>
<keyword evidence="3" id="KW-0678">Repressor</keyword>
<evidence type="ECO:0000256" key="7">
    <source>
        <dbReference type="ARBA" id="ARBA00023125"/>
    </source>
</evidence>
<dbReference type="Gene3D" id="1.10.1660.10">
    <property type="match status" value="1"/>
</dbReference>
<keyword evidence="4" id="KW-0479">Metal-binding</keyword>
<dbReference type="Pfam" id="PF09278">
    <property type="entry name" value="MerR-DNA-bind"/>
    <property type="match status" value="1"/>
</dbReference>
<evidence type="ECO:0000256" key="9">
    <source>
        <dbReference type="ARBA" id="ARBA00023163"/>
    </source>
</evidence>
<dbReference type="InterPro" id="IPR015358">
    <property type="entry name" value="Tscrpt_reg_MerR_DNA-bd"/>
</dbReference>
<dbReference type="PATRIC" id="fig|476652.3.peg.2483"/>
<dbReference type="SMART" id="SM00422">
    <property type="entry name" value="HTH_MERR"/>
    <property type="match status" value="1"/>
</dbReference>
<dbReference type="AlphaFoldDB" id="A0A0J1FQI9"/>
<keyword evidence="6" id="KW-0805">Transcription regulation</keyword>
<organism evidence="12 13">
    <name type="scientific">Desulfosporosinus acididurans</name>
    <dbReference type="NCBI Taxonomy" id="476652"/>
    <lineage>
        <taxon>Bacteria</taxon>
        <taxon>Bacillati</taxon>
        <taxon>Bacillota</taxon>
        <taxon>Clostridia</taxon>
        <taxon>Eubacteriales</taxon>
        <taxon>Desulfitobacteriaceae</taxon>
        <taxon>Desulfosporosinus</taxon>
    </lineage>
</organism>
<evidence type="ECO:0000256" key="1">
    <source>
        <dbReference type="ARBA" id="ARBA00017146"/>
    </source>
</evidence>
<dbReference type="GO" id="GO:0045340">
    <property type="term" value="F:mercury ion binding"/>
    <property type="evidence" value="ECO:0007669"/>
    <property type="project" value="InterPro"/>
</dbReference>
<proteinExistence type="predicted"/>
<comment type="function">
    <text evidence="10">Mediates the mercuric-dependent induction of mercury resistance operon. In the absence of mercury MerR represses transcription by binding tightly to the mer operator region; when mercury is present the dimeric complex binds a single ion and becomes a potent transcriptional activator, while remaining bound to the mer site.</text>
</comment>
<dbReference type="PANTHER" id="PTHR30204">
    <property type="entry name" value="REDOX-CYCLING DRUG-SENSING TRANSCRIPTIONAL ACTIVATOR SOXR"/>
    <property type="match status" value="1"/>
</dbReference>
<dbReference type="CDD" id="cd04783">
    <property type="entry name" value="HTH_MerR1"/>
    <property type="match status" value="1"/>
</dbReference>
<dbReference type="InterPro" id="IPR011794">
    <property type="entry name" value="MerR"/>
</dbReference>
<dbReference type="Pfam" id="PF00376">
    <property type="entry name" value="MerR"/>
    <property type="match status" value="1"/>
</dbReference>
<keyword evidence="7" id="KW-0238">DNA-binding</keyword>
<evidence type="ECO:0000259" key="11">
    <source>
        <dbReference type="PROSITE" id="PS50937"/>
    </source>
</evidence>
<keyword evidence="5" id="KW-0476">Mercury</keyword>
<dbReference type="GO" id="GO:0003700">
    <property type="term" value="F:DNA-binding transcription factor activity"/>
    <property type="evidence" value="ECO:0007669"/>
    <property type="project" value="InterPro"/>
</dbReference>
<comment type="caution">
    <text evidence="12">The sequence shown here is derived from an EMBL/GenBank/DDBJ whole genome shotgun (WGS) entry which is preliminary data.</text>
</comment>
<feature type="domain" description="HTH merR-type" evidence="11">
    <location>
        <begin position="3"/>
        <end position="72"/>
    </location>
</feature>
<evidence type="ECO:0000256" key="10">
    <source>
        <dbReference type="ARBA" id="ARBA00024874"/>
    </source>
</evidence>
<evidence type="ECO:0000256" key="5">
    <source>
        <dbReference type="ARBA" id="ARBA00022914"/>
    </source>
</evidence>
<protein>
    <recommendedName>
        <fullName evidence="1">Mercuric resistance operon regulatory protein</fullName>
    </recommendedName>
</protein>
<keyword evidence="9" id="KW-0804">Transcription</keyword>
<dbReference type="GO" id="GO:0046689">
    <property type="term" value="P:response to mercury ion"/>
    <property type="evidence" value="ECO:0007669"/>
    <property type="project" value="UniProtKB-KW"/>
</dbReference>
<dbReference type="EMBL" id="LDZY01000007">
    <property type="protein sequence ID" value="KLU65759.1"/>
    <property type="molecule type" value="Genomic_DNA"/>
</dbReference>
<dbReference type="Proteomes" id="UP000036356">
    <property type="component" value="Unassembled WGS sequence"/>
</dbReference>